<reference evidence="2" key="1">
    <citation type="submission" date="2021-08" db="EMBL/GenBank/DDBJ databases">
        <title>Chromosome-Level Trichoderma cornu-damae using Hi-C Data.</title>
        <authorList>
            <person name="Kim C.S."/>
        </authorList>
    </citation>
    <scope>NUCLEOTIDE SEQUENCE</scope>
    <source>
        <strain evidence="2">KA19-0412C</strain>
    </source>
</reference>
<evidence type="ECO:0000313" key="2">
    <source>
        <dbReference type="EMBL" id="KAH6603216.1"/>
    </source>
</evidence>
<keyword evidence="3" id="KW-1185">Reference proteome</keyword>
<organism evidence="2 3">
    <name type="scientific">Trichoderma cornu-damae</name>
    <dbReference type="NCBI Taxonomy" id="654480"/>
    <lineage>
        <taxon>Eukaryota</taxon>
        <taxon>Fungi</taxon>
        <taxon>Dikarya</taxon>
        <taxon>Ascomycota</taxon>
        <taxon>Pezizomycotina</taxon>
        <taxon>Sordariomycetes</taxon>
        <taxon>Hypocreomycetidae</taxon>
        <taxon>Hypocreales</taxon>
        <taxon>Hypocreaceae</taxon>
        <taxon>Trichoderma</taxon>
    </lineage>
</organism>
<name>A0A9P8TRA2_9HYPO</name>
<evidence type="ECO:0008006" key="4">
    <source>
        <dbReference type="Google" id="ProtNLM"/>
    </source>
</evidence>
<gene>
    <name evidence="2" type="ORF">Trco_007991</name>
</gene>
<dbReference type="OrthoDB" id="6105938at2759"/>
<proteinExistence type="predicted"/>
<feature type="compositionally biased region" description="Basic and acidic residues" evidence="1">
    <location>
        <begin position="101"/>
        <end position="124"/>
    </location>
</feature>
<dbReference type="PANTHER" id="PTHR38846:SF1">
    <property type="entry name" value="C3H1-TYPE DOMAIN-CONTAINING PROTEIN"/>
    <property type="match status" value="1"/>
</dbReference>
<feature type="region of interest" description="Disordered" evidence="1">
    <location>
        <begin position="83"/>
        <end position="124"/>
    </location>
</feature>
<comment type="caution">
    <text evidence="2">The sequence shown here is derived from an EMBL/GenBank/DDBJ whole genome shotgun (WGS) entry which is preliminary data.</text>
</comment>
<dbReference type="AlphaFoldDB" id="A0A9P8TRA2"/>
<protein>
    <recommendedName>
        <fullName evidence="4">C2H2-type domain-containing protein</fullName>
    </recommendedName>
</protein>
<dbReference type="PANTHER" id="PTHR38846">
    <property type="entry name" value="C3H1-TYPE DOMAIN-CONTAINING PROTEIN"/>
    <property type="match status" value="1"/>
</dbReference>
<sequence>MHLNGSRAHQEPPAPTPLLLIWKCVRCGLDFGSREELRLHVLTSERHFICAECVGDGEWLDFLTERALRSHAWGRHREDDAAGVGFSRGNAADGSGGESTCRTKEGNGKGKAEEDAKRDAASAARRDTPLDRFFASFGGFAYDSRLSPEASFRQLEQHQGWQDRRDGPAKDAWKRYQRALVDEVEMWFGDENDLTAWRTLCRAVGRFDPPGEIRKCKAILRNTHVNIVDLIAWGRKGGGESDGEASSSLIQVFRSVEQLREYTLSSGKVFAKDQLNEYKGGNVVLRHLLRHLRKGGRGRGSF</sequence>
<evidence type="ECO:0000313" key="3">
    <source>
        <dbReference type="Proteomes" id="UP000827724"/>
    </source>
</evidence>
<dbReference type="Proteomes" id="UP000827724">
    <property type="component" value="Unassembled WGS sequence"/>
</dbReference>
<dbReference type="EMBL" id="JAIWOZ010000007">
    <property type="protein sequence ID" value="KAH6603216.1"/>
    <property type="molecule type" value="Genomic_DNA"/>
</dbReference>
<accession>A0A9P8TRA2</accession>
<evidence type="ECO:0000256" key="1">
    <source>
        <dbReference type="SAM" id="MobiDB-lite"/>
    </source>
</evidence>